<reference evidence="4" key="1">
    <citation type="submission" date="2016-10" db="EMBL/GenBank/DDBJ databases">
        <authorList>
            <person name="Varghese N."/>
            <person name="Submissions S."/>
        </authorList>
    </citation>
    <scope>NUCLEOTIDE SEQUENCE [LARGE SCALE GENOMIC DNA]</scope>
    <source>
        <strain evidence="4">DSM 45722</strain>
    </source>
</reference>
<evidence type="ECO:0000256" key="1">
    <source>
        <dbReference type="SAM" id="MobiDB-lite"/>
    </source>
</evidence>
<dbReference type="STRING" id="1960309.SAMN03159343_4089"/>
<feature type="region of interest" description="Disordered" evidence="1">
    <location>
        <begin position="26"/>
        <end position="58"/>
    </location>
</feature>
<dbReference type="Proteomes" id="UP000198981">
    <property type="component" value="Unassembled WGS sequence"/>
</dbReference>
<feature type="chain" id="PRO_5039156867" evidence="2">
    <location>
        <begin position="25"/>
        <end position="165"/>
    </location>
</feature>
<name>A0A1G4Z3W7_9ACTN</name>
<accession>A0A1G4Z3W7</accession>
<evidence type="ECO:0000256" key="2">
    <source>
        <dbReference type="SAM" id="SignalP"/>
    </source>
</evidence>
<dbReference type="RefSeq" id="WP_133379321.1">
    <property type="nucleotide sequence ID" value="NZ_FMUH01000009.1"/>
</dbReference>
<feature type="signal peptide" evidence="2">
    <location>
        <begin position="1"/>
        <end position="24"/>
    </location>
</feature>
<gene>
    <name evidence="3" type="ORF">SAMN03159343_4089</name>
</gene>
<organism evidence="3 4">
    <name type="scientific">Klenkia marina</name>
    <dbReference type="NCBI Taxonomy" id="1960309"/>
    <lineage>
        <taxon>Bacteria</taxon>
        <taxon>Bacillati</taxon>
        <taxon>Actinomycetota</taxon>
        <taxon>Actinomycetes</taxon>
        <taxon>Geodermatophilales</taxon>
        <taxon>Geodermatophilaceae</taxon>
        <taxon>Klenkia</taxon>
    </lineage>
</organism>
<protein>
    <submittedName>
        <fullName evidence="3">Uncharacterized protein</fullName>
    </submittedName>
</protein>
<dbReference type="OrthoDB" id="3260457at2"/>
<proteinExistence type="predicted"/>
<evidence type="ECO:0000313" key="4">
    <source>
        <dbReference type="Proteomes" id="UP000198981"/>
    </source>
</evidence>
<dbReference type="EMBL" id="FMUH01000009">
    <property type="protein sequence ID" value="SCX60401.1"/>
    <property type="molecule type" value="Genomic_DNA"/>
</dbReference>
<evidence type="ECO:0000313" key="3">
    <source>
        <dbReference type="EMBL" id="SCX60401.1"/>
    </source>
</evidence>
<keyword evidence="2" id="KW-0732">Signal</keyword>
<keyword evidence="4" id="KW-1185">Reference proteome</keyword>
<dbReference type="AlphaFoldDB" id="A0A1G4Z3W7"/>
<sequence>MPTRPHRLLVTAAAAAALLAGCSAPETPPVASSATLPTGPNDVQADLPPAAPSPTDDAASQAAAEAAATATMTSFIQVQLGATQWLAELSKHLTAAAHEAYVGTDPLEVPARQLTGPARYAGSTSAYLATVTVPTDVGDYQLLLVREGQGAPWLAETLTPPEGLR</sequence>
<feature type="compositionally biased region" description="Low complexity" evidence="1">
    <location>
        <begin position="45"/>
        <end position="58"/>
    </location>
</feature>
<dbReference type="PROSITE" id="PS51257">
    <property type="entry name" value="PROKAR_LIPOPROTEIN"/>
    <property type="match status" value="1"/>
</dbReference>